<keyword evidence="4" id="KW-1185">Reference proteome</keyword>
<evidence type="ECO:0000313" key="3">
    <source>
        <dbReference type="EMBL" id="MDQ0426486.1"/>
    </source>
</evidence>
<feature type="domain" description="Acyltransferase 3" evidence="2">
    <location>
        <begin position="23"/>
        <end position="344"/>
    </location>
</feature>
<accession>A0ABU0GP16</accession>
<gene>
    <name evidence="3" type="ORF">JO380_002867</name>
</gene>
<dbReference type="RefSeq" id="WP_070320642.1">
    <property type="nucleotide sequence ID" value="NZ_JAUSVM010000001.1"/>
</dbReference>
<dbReference type="Proteomes" id="UP001240250">
    <property type="component" value="Unassembled WGS sequence"/>
</dbReference>
<name>A0ABU0GP16_9CELL</name>
<dbReference type="InterPro" id="IPR002656">
    <property type="entry name" value="Acyl_transf_3_dom"/>
</dbReference>
<dbReference type="InterPro" id="IPR050879">
    <property type="entry name" value="Acyltransferase_3"/>
</dbReference>
<organism evidence="3 4">
    <name type="scientific">Cellulomonas iranensis</name>
    <dbReference type="NCBI Taxonomy" id="76862"/>
    <lineage>
        <taxon>Bacteria</taxon>
        <taxon>Bacillati</taxon>
        <taxon>Actinomycetota</taxon>
        <taxon>Actinomycetes</taxon>
        <taxon>Micrococcales</taxon>
        <taxon>Cellulomonadaceae</taxon>
        <taxon>Cellulomonas</taxon>
    </lineage>
</organism>
<dbReference type="PANTHER" id="PTHR23028:SF53">
    <property type="entry name" value="ACYL_TRANSF_3 DOMAIN-CONTAINING PROTEIN"/>
    <property type="match status" value="1"/>
</dbReference>
<feature type="transmembrane region" description="Helical" evidence="1">
    <location>
        <begin position="323"/>
        <end position="347"/>
    </location>
</feature>
<feature type="transmembrane region" description="Helical" evidence="1">
    <location>
        <begin position="265"/>
        <end position="286"/>
    </location>
</feature>
<sequence length="400" mass="42648">MVLAPTAASTGAPAAPSPPARLVSLDLLRLVAAVGVVVYHFTARRTSAWGDAQPDLVPDVVTRWASYGSLGPELFFVISGFVILMTAWGRTTVAVVASRIGRLYPSYWVAVLLTGALLLLVWPEGKHVTPGQVAANLTMLQAVVGVDHVDGVYWTLWAELRFYLLMGLLVLVGVTRRRVLTVALLWPPVALLVQRLGAADLAELLVSDYAPLFAAGMALYLVHRDGHAVAPWLVVVVNTALAVVLRTPVTVRGLEHTTGVVPSTAGVAAALAACVVLVAVVAVVPLPRLDRTWLVSAAALTYPVYLVHQYWGLWLISRTVEHVPAWLAVLAAVAFSFGLAWVVHRLVEARWAPVLRRRVEAALTRGRDALLARLNAGPRVLGAAAGGAGRAVRRAPRSGA</sequence>
<dbReference type="Pfam" id="PF01757">
    <property type="entry name" value="Acyl_transf_3"/>
    <property type="match status" value="1"/>
</dbReference>
<feature type="transmembrane region" description="Helical" evidence="1">
    <location>
        <begin position="152"/>
        <end position="172"/>
    </location>
</feature>
<dbReference type="PANTHER" id="PTHR23028">
    <property type="entry name" value="ACETYLTRANSFERASE"/>
    <property type="match status" value="1"/>
</dbReference>
<proteinExistence type="predicted"/>
<feature type="transmembrane region" description="Helical" evidence="1">
    <location>
        <begin position="229"/>
        <end position="245"/>
    </location>
</feature>
<feature type="transmembrane region" description="Helical" evidence="1">
    <location>
        <begin position="104"/>
        <end position="122"/>
    </location>
</feature>
<reference evidence="3 4" key="1">
    <citation type="submission" date="2023-07" db="EMBL/GenBank/DDBJ databases">
        <title>Sequencing the genomes of 1000 actinobacteria strains.</title>
        <authorList>
            <person name="Klenk H.-P."/>
        </authorList>
    </citation>
    <scope>NUCLEOTIDE SEQUENCE [LARGE SCALE GENOMIC DNA]</scope>
    <source>
        <strain evidence="3 4">DSM 14785</strain>
    </source>
</reference>
<evidence type="ECO:0000256" key="1">
    <source>
        <dbReference type="SAM" id="Phobius"/>
    </source>
</evidence>
<keyword evidence="1" id="KW-0472">Membrane</keyword>
<evidence type="ECO:0000259" key="2">
    <source>
        <dbReference type="Pfam" id="PF01757"/>
    </source>
</evidence>
<comment type="caution">
    <text evidence="3">The sequence shown here is derived from an EMBL/GenBank/DDBJ whole genome shotgun (WGS) entry which is preliminary data.</text>
</comment>
<feature type="transmembrane region" description="Helical" evidence="1">
    <location>
        <begin position="293"/>
        <end position="311"/>
    </location>
</feature>
<keyword evidence="1" id="KW-0812">Transmembrane</keyword>
<keyword evidence="1" id="KW-1133">Transmembrane helix</keyword>
<protein>
    <submittedName>
        <fullName evidence="3">Peptidoglycan/LPS O-acetylase OafA/YrhL</fullName>
    </submittedName>
</protein>
<feature type="transmembrane region" description="Helical" evidence="1">
    <location>
        <begin position="74"/>
        <end position="97"/>
    </location>
</feature>
<dbReference type="EMBL" id="JAUSVM010000001">
    <property type="protein sequence ID" value="MDQ0426486.1"/>
    <property type="molecule type" value="Genomic_DNA"/>
</dbReference>
<evidence type="ECO:0000313" key="4">
    <source>
        <dbReference type="Proteomes" id="UP001240250"/>
    </source>
</evidence>